<evidence type="ECO:0000313" key="3">
    <source>
        <dbReference type="Proteomes" id="UP000618931"/>
    </source>
</evidence>
<comment type="caution">
    <text evidence="2">The sequence shown here is derived from an EMBL/GenBank/DDBJ whole genome shotgun (WGS) entry which is preliminary data.</text>
</comment>
<feature type="transmembrane region" description="Helical" evidence="1">
    <location>
        <begin position="38"/>
        <end position="57"/>
    </location>
</feature>
<name>A0ABS0I004_9BACT</name>
<reference evidence="2 3" key="1">
    <citation type="submission" date="2020-11" db="EMBL/GenBank/DDBJ databases">
        <authorList>
            <person name="Kim M.K."/>
        </authorList>
    </citation>
    <scope>NUCLEOTIDE SEQUENCE [LARGE SCALE GENOMIC DNA]</scope>
    <source>
        <strain evidence="2 3">BT662</strain>
    </source>
</reference>
<dbReference type="Proteomes" id="UP000618931">
    <property type="component" value="Unassembled WGS sequence"/>
</dbReference>
<proteinExistence type="predicted"/>
<organism evidence="2 3">
    <name type="scientific">Hymenobacter ruricola</name>
    <dbReference type="NCBI Taxonomy" id="2791023"/>
    <lineage>
        <taxon>Bacteria</taxon>
        <taxon>Pseudomonadati</taxon>
        <taxon>Bacteroidota</taxon>
        <taxon>Cytophagia</taxon>
        <taxon>Cytophagales</taxon>
        <taxon>Hymenobacteraceae</taxon>
        <taxon>Hymenobacter</taxon>
    </lineage>
</organism>
<dbReference type="RefSeq" id="WP_196291389.1">
    <property type="nucleotide sequence ID" value="NZ_JADQDM010000001.1"/>
</dbReference>
<protein>
    <submittedName>
        <fullName evidence="2">Uncharacterized protein</fullName>
    </submittedName>
</protein>
<evidence type="ECO:0000256" key="1">
    <source>
        <dbReference type="SAM" id="Phobius"/>
    </source>
</evidence>
<keyword evidence="1" id="KW-0472">Membrane</keyword>
<gene>
    <name evidence="2" type="ORF">I2H31_02345</name>
</gene>
<keyword evidence="1" id="KW-1133">Transmembrane helix</keyword>
<feature type="transmembrane region" description="Helical" evidence="1">
    <location>
        <begin position="107"/>
        <end position="128"/>
    </location>
</feature>
<keyword evidence="3" id="KW-1185">Reference proteome</keyword>
<keyword evidence="1" id="KW-0812">Transmembrane</keyword>
<dbReference type="EMBL" id="JADQDM010000001">
    <property type="protein sequence ID" value="MBF9219932.1"/>
    <property type="molecule type" value="Genomic_DNA"/>
</dbReference>
<sequence length="136" mass="15658">MEILCVAIGFGYVFYMCNGFLTLTPKKKPYNALFDTKVYLTHLGLALVLAVFGFWYFRNAGFQTASFFVPAVFLVIFLIADNLVQLITGRHLIIADRWDSKPPSYNWYIDGLMSILLLTVSLCSPFVLEQYFRVRF</sequence>
<accession>A0ABS0I004</accession>
<evidence type="ECO:0000313" key="2">
    <source>
        <dbReference type="EMBL" id="MBF9219932.1"/>
    </source>
</evidence>
<feature type="transmembrane region" description="Helical" evidence="1">
    <location>
        <begin position="64"/>
        <end position="87"/>
    </location>
</feature>